<dbReference type="Gene3D" id="3.30.530.20">
    <property type="match status" value="1"/>
</dbReference>
<dbReference type="GO" id="GO:0008289">
    <property type="term" value="F:lipid binding"/>
    <property type="evidence" value="ECO:0007669"/>
    <property type="project" value="InterPro"/>
</dbReference>
<accession>A0A1V9Y8M2</accession>
<feature type="domain" description="START" evidence="1">
    <location>
        <begin position="48"/>
        <end position="207"/>
    </location>
</feature>
<dbReference type="InterPro" id="IPR051213">
    <property type="entry name" value="START_lipid_transfer"/>
</dbReference>
<organism evidence="2 3">
    <name type="scientific">Thraustotheca clavata</name>
    <dbReference type="NCBI Taxonomy" id="74557"/>
    <lineage>
        <taxon>Eukaryota</taxon>
        <taxon>Sar</taxon>
        <taxon>Stramenopiles</taxon>
        <taxon>Oomycota</taxon>
        <taxon>Saprolegniomycetes</taxon>
        <taxon>Saprolegniales</taxon>
        <taxon>Achlyaceae</taxon>
        <taxon>Thraustotheca</taxon>
    </lineage>
</organism>
<dbReference type="PANTHER" id="PTHR19308:SF14">
    <property type="entry name" value="START DOMAIN-CONTAINING PROTEIN"/>
    <property type="match status" value="1"/>
</dbReference>
<keyword evidence="3" id="KW-1185">Reference proteome</keyword>
<dbReference type="SUPFAM" id="SSF55961">
    <property type="entry name" value="Bet v1-like"/>
    <property type="match status" value="1"/>
</dbReference>
<protein>
    <recommendedName>
        <fullName evidence="1">START domain-containing protein</fullName>
    </recommendedName>
</protein>
<dbReference type="InterPro" id="IPR002913">
    <property type="entry name" value="START_lipid-bd_dom"/>
</dbReference>
<dbReference type="PROSITE" id="PS50848">
    <property type="entry name" value="START"/>
    <property type="match status" value="1"/>
</dbReference>
<dbReference type="Pfam" id="PF01852">
    <property type="entry name" value="START"/>
    <property type="match status" value="1"/>
</dbReference>
<dbReference type="PANTHER" id="PTHR19308">
    <property type="entry name" value="PHOSPHATIDYLCHOLINE TRANSFER PROTEIN"/>
    <property type="match status" value="1"/>
</dbReference>
<dbReference type="OrthoDB" id="5403181at2759"/>
<reference evidence="2 3" key="1">
    <citation type="journal article" date="2014" name="Genome Biol. Evol.">
        <title>The secreted proteins of Achlya hypogyna and Thraustotheca clavata identify the ancestral oomycete secretome and reveal gene acquisitions by horizontal gene transfer.</title>
        <authorList>
            <person name="Misner I."/>
            <person name="Blouin N."/>
            <person name="Leonard G."/>
            <person name="Richards T.A."/>
            <person name="Lane C.E."/>
        </authorList>
    </citation>
    <scope>NUCLEOTIDE SEQUENCE [LARGE SCALE GENOMIC DNA]</scope>
    <source>
        <strain evidence="2 3">ATCC 34112</strain>
    </source>
</reference>
<proteinExistence type="predicted"/>
<dbReference type="GO" id="GO:0005737">
    <property type="term" value="C:cytoplasm"/>
    <property type="evidence" value="ECO:0007669"/>
    <property type="project" value="UniProtKB-ARBA"/>
</dbReference>
<comment type="caution">
    <text evidence="2">The sequence shown here is derived from an EMBL/GenBank/DDBJ whole genome shotgun (WGS) entry which is preliminary data.</text>
</comment>
<dbReference type="InterPro" id="IPR023393">
    <property type="entry name" value="START-like_dom_sf"/>
</dbReference>
<name>A0A1V9Y8M2_9STRA</name>
<sequence>MALPDLAPCDWHDPVLELDAVLANTMEYEEKSIAMLLGRVDGFGIHQWNIGPAKEGIQVHYGDVKGSAWPAMKTNGLVHASPERLVEVLQPADAASKLDKFTKTAIVLDTLSTSMELRYFETIGVLFVAPRDFCAATIRQELPDGRIVIASRSIITKDCPKKNGYVRAQALLSGYVITPIANDPNTCSVCVFGHVDFGGSIPGSIVKMVGLSAPIKIFQNLRCLAMQTR</sequence>
<dbReference type="CDD" id="cd00177">
    <property type="entry name" value="START"/>
    <property type="match status" value="1"/>
</dbReference>
<dbReference type="Proteomes" id="UP000243217">
    <property type="component" value="Unassembled WGS sequence"/>
</dbReference>
<dbReference type="STRING" id="74557.A0A1V9Y8M2"/>
<dbReference type="EMBL" id="JNBS01004849">
    <property type="protein sequence ID" value="OQR82034.1"/>
    <property type="molecule type" value="Genomic_DNA"/>
</dbReference>
<evidence type="ECO:0000259" key="1">
    <source>
        <dbReference type="PROSITE" id="PS50848"/>
    </source>
</evidence>
<evidence type="ECO:0000313" key="2">
    <source>
        <dbReference type="EMBL" id="OQR82034.1"/>
    </source>
</evidence>
<evidence type="ECO:0000313" key="3">
    <source>
        <dbReference type="Proteomes" id="UP000243217"/>
    </source>
</evidence>
<dbReference type="AlphaFoldDB" id="A0A1V9Y8M2"/>
<gene>
    <name evidence="2" type="ORF">THRCLA_11194</name>
</gene>